<accession>A0A0E9R8T9</accession>
<reference evidence="1" key="1">
    <citation type="submission" date="2014-11" db="EMBL/GenBank/DDBJ databases">
        <authorList>
            <person name="Amaro Gonzalez C."/>
        </authorList>
    </citation>
    <scope>NUCLEOTIDE SEQUENCE</scope>
</reference>
<sequence>MQTIHTIFISSQGPFIRLHYIYLADAFIQRDVQKVNFMVIDNC</sequence>
<proteinExistence type="predicted"/>
<protein>
    <submittedName>
        <fullName evidence="1">Uncharacterized protein</fullName>
    </submittedName>
</protein>
<evidence type="ECO:0000313" key="1">
    <source>
        <dbReference type="EMBL" id="JAH25571.1"/>
    </source>
</evidence>
<dbReference type="AlphaFoldDB" id="A0A0E9R8T9"/>
<name>A0A0E9R8T9_ANGAN</name>
<reference evidence="1" key="2">
    <citation type="journal article" date="2015" name="Fish Shellfish Immunol.">
        <title>Early steps in the European eel (Anguilla anguilla)-Vibrio vulnificus interaction in the gills: Role of the RtxA13 toxin.</title>
        <authorList>
            <person name="Callol A."/>
            <person name="Pajuelo D."/>
            <person name="Ebbesson L."/>
            <person name="Teles M."/>
            <person name="MacKenzie S."/>
            <person name="Amaro C."/>
        </authorList>
    </citation>
    <scope>NUCLEOTIDE SEQUENCE</scope>
</reference>
<dbReference type="EMBL" id="GBXM01083006">
    <property type="protein sequence ID" value="JAH25571.1"/>
    <property type="molecule type" value="Transcribed_RNA"/>
</dbReference>
<organism evidence="1">
    <name type="scientific">Anguilla anguilla</name>
    <name type="common">European freshwater eel</name>
    <name type="synonym">Muraena anguilla</name>
    <dbReference type="NCBI Taxonomy" id="7936"/>
    <lineage>
        <taxon>Eukaryota</taxon>
        <taxon>Metazoa</taxon>
        <taxon>Chordata</taxon>
        <taxon>Craniata</taxon>
        <taxon>Vertebrata</taxon>
        <taxon>Euteleostomi</taxon>
        <taxon>Actinopterygii</taxon>
        <taxon>Neopterygii</taxon>
        <taxon>Teleostei</taxon>
        <taxon>Anguilliformes</taxon>
        <taxon>Anguillidae</taxon>
        <taxon>Anguilla</taxon>
    </lineage>
</organism>